<dbReference type="Gene3D" id="1.10.287.470">
    <property type="entry name" value="Helix hairpin bin"/>
    <property type="match status" value="1"/>
</dbReference>
<dbReference type="Gene3D" id="2.40.420.20">
    <property type="match status" value="1"/>
</dbReference>
<comment type="similarity">
    <text evidence="1">Belongs to the membrane fusion protein (MFP) (TC 8.A.1) family.</text>
</comment>
<proteinExistence type="inferred from homology"/>
<dbReference type="RefSeq" id="WP_092786217.1">
    <property type="nucleotide sequence ID" value="NZ_FNAP01000007.1"/>
</dbReference>
<dbReference type="NCBIfam" id="TIGR01730">
    <property type="entry name" value="RND_mfp"/>
    <property type="match status" value="1"/>
</dbReference>
<dbReference type="AlphaFoldDB" id="A0A1G7DJC8"/>
<evidence type="ECO:0000313" key="4">
    <source>
        <dbReference type="Proteomes" id="UP000199412"/>
    </source>
</evidence>
<dbReference type="PANTHER" id="PTHR30469:SF29">
    <property type="entry name" value="BLR2860 PROTEIN"/>
    <property type="match status" value="1"/>
</dbReference>
<name>A0A1G7DJC8_9PROT</name>
<gene>
    <name evidence="3" type="ORF">SAMN05421720_107188</name>
</gene>
<organism evidence="3 4">
    <name type="scientific">Rhodospira trueperi</name>
    <dbReference type="NCBI Taxonomy" id="69960"/>
    <lineage>
        <taxon>Bacteria</taxon>
        <taxon>Pseudomonadati</taxon>
        <taxon>Pseudomonadota</taxon>
        <taxon>Alphaproteobacteria</taxon>
        <taxon>Rhodospirillales</taxon>
        <taxon>Rhodospirillaceae</taxon>
        <taxon>Rhodospira</taxon>
    </lineage>
</organism>
<dbReference type="InterPro" id="IPR058792">
    <property type="entry name" value="Beta-barrel_RND_2"/>
</dbReference>
<dbReference type="Pfam" id="PF25954">
    <property type="entry name" value="Beta-barrel_RND_2"/>
    <property type="match status" value="1"/>
</dbReference>
<accession>A0A1G7DJC8</accession>
<reference evidence="3 4" key="1">
    <citation type="submission" date="2016-10" db="EMBL/GenBank/DDBJ databases">
        <authorList>
            <person name="de Groot N.N."/>
        </authorList>
    </citation>
    <scope>NUCLEOTIDE SEQUENCE [LARGE SCALE GENOMIC DNA]</scope>
    <source>
        <strain evidence="3 4">ATCC 700224</strain>
    </source>
</reference>
<dbReference type="Gene3D" id="2.40.30.170">
    <property type="match status" value="1"/>
</dbReference>
<sequence>MKSSYLIAAFITLVTIGWVASGVFSTEEDPSVVEAALRPPMAVEHEASVPQVRVRRMTAETRVNSLIVLGETQASRIVEVKAETGGRVVETGAEEGATVEAGTLLVRLATDDRAQRLSRAEAAVARWEDRYSADQGLASSDYVSRQRVLESKAALEDARANLAAIQLDIDRTTVTAPFSGILADRLAEEGDYLSISDPVARIVDLDPLEVVANVTESDIGRLTLGQPGSATLVTGREISGTVSYIAPVADGVTRTFAVKVSFSNPSGAVPEGMTAEVRLPLESTRAHHISPALLALDDEGRMGVKLVDEDNRVVFHPVVVGRDGASADGLWVEGLPDPATLIIVGQEFVRAGQRVEPVDTETIKANTQALAAADRAALEAGRAPAATIRSVLAPREGAEQ</sequence>
<evidence type="ECO:0000259" key="2">
    <source>
        <dbReference type="Pfam" id="PF25954"/>
    </source>
</evidence>
<dbReference type="GO" id="GO:1990281">
    <property type="term" value="C:efflux pump complex"/>
    <property type="evidence" value="ECO:0007669"/>
    <property type="project" value="TreeGrafter"/>
</dbReference>
<evidence type="ECO:0000313" key="3">
    <source>
        <dbReference type="EMBL" id="SDE50855.1"/>
    </source>
</evidence>
<dbReference type="EMBL" id="FNAP01000007">
    <property type="protein sequence ID" value="SDE50855.1"/>
    <property type="molecule type" value="Genomic_DNA"/>
</dbReference>
<dbReference type="GO" id="GO:0015562">
    <property type="term" value="F:efflux transmembrane transporter activity"/>
    <property type="evidence" value="ECO:0007669"/>
    <property type="project" value="TreeGrafter"/>
</dbReference>
<protein>
    <submittedName>
        <fullName evidence="3">Membrane fusion protein, multidrug efflux system</fullName>
    </submittedName>
</protein>
<dbReference type="InterPro" id="IPR006143">
    <property type="entry name" value="RND_pump_MFP"/>
</dbReference>
<dbReference type="Proteomes" id="UP000199412">
    <property type="component" value="Unassembled WGS sequence"/>
</dbReference>
<dbReference type="OrthoDB" id="9800613at2"/>
<dbReference type="SUPFAM" id="SSF111369">
    <property type="entry name" value="HlyD-like secretion proteins"/>
    <property type="match status" value="1"/>
</dbReference>
<keyword evidence="4" id="KW-1185">Reference proteome</keyword>
<evidence type="ECO:0000256" key="1">
    <source>
        <dbReference type="ARBA" id="ARBA00009477"/>
    </source>
</evidence>
<dbReference type="STRING" id="69960.SAMN05421720_107188"/>
<feature type="domain" description="CusB-like beta-barrel" evidence="2">
    <location>
        <begin position="210"/>
        <end position="279"/>
    </location>
</feature>
<dbReference type="PANTHER" id="PTHR30469">
    <property type="entry name" value="MULTIDRUG RESISTANCE PROTEIN MDTA"/>
    <property type="match status" value="1"/>
</dbReference>
<dbReference type="Gene3D" id="2.40.50.100">
    <property type="match status" value="1"/>
</dbReference>